<dbReference type="EMBL" id="PQXN01000342">
    <property type="protein sequence ID" value="TGO46112.1"/>
    <property type="molecule type" value="Genomic_DNA"/>
</dbReference>
<dbReference type="PROSITE" id="PS51257">
    <property type="entry name" value="PROKAR_LIPOPROTEIN"/>
    <property type="match status" value="1"/>
</dbReference>
<gene>
    <name evidence="2" type="ORF">BCON_0344g00040</name>
</gene>
<accession>A0A4Z1HFM3</accession>
<reference evidence="2 3" key="1">
    <citation type="submission" date="2017-12" db="EMBL/GenBank/DDBJ databases">
        <title>Comparative genomics of Botrytis spp.</title>
        <authorList>
            <person name="Valero-Jimenez C.A."/>
            <person name="Tapia P."/>
            <person name="Veloso J."/>
            <person name="Silva-Moreno E."/>
            <person name="Staats M."/>
            <person name="Valdes J.H."/>
            <person name="Van Kan J.A.L."/>
        </authorList>
    </citation>
    <scope>NUCLEOTIDE SEQUENCE [LARGE SCALE GENOMIC DNA]</scope>
    <source>
        <strain evidence="2 3">MUCL11595</strain>
    </source>
</reference>
<feature type="compositionally biased region" description="Acidic residues" evidence="1">
    <location>
        <begin position="124"/>
        <end position="134"/>
    </location>
</feature>
<dbReference type="AlphaFoldDB" id="A0A4Z1HFM3"/>
<proteinExistence type="predicted"/>
<evidence type="ECO:0000313" key="3">
    <source>
        <dbReference type="Proteomes" id="UP000297527"/>
    </source>
</evidence>
<feature type="region of interest" description="Disordered" evidence="1">
    <location>
        <begin position="115"/>
        <end position="134"/>
    </location>
</feature>
<protein>
    <submittedName>
        <fullName evidence="2">Uncharacterized protein</fullName>
    </submittedName>
</protein>
<dbReference type="Proteomes" id="UP000297527">
    <property type="component" value="Unassembled WGS sequence"/>
</dbReference>
<sequence>MPARLAFKRMITFAGFVATSAATGTLGCYSANRAYDYMRPTSARPRSIYPIEAVESTAFVMFYRYFKPSWQVMCAVSVYDACNSFCRAICINIFNDCQRGWDKIKLEDEAASNLETREKKSLDNEDSFVEDTTS</sequence>
<name>A0A4Z1HFM3_9HELO</name>
<dbReference type="OrthoDB" id="3551459at2759"/>
<evidence type="ECO:0000256" key="1">
    <source>
        <dbReference type="SAM" id="MobiDB-lite"/>
    </source>
</evidence>
<comment type="caution">
    <text evidence="2">The sequence shown here is derived from an EMBL/GenBank/DDBJ whole genome shotgun (WGS) entry which is preliminary data.</text>
</comment>
<evidence type="ECO:0000313" key="2">
    <source>
        <dbReference type="EMBL" id="TGO46112.1"/>
    </source>
</evidence>
<keyword evidence="3" id="KW-1185">Reference proteome</keyword>
<organism evidence="2 3">
    <name type="scientific">Botryotinia convoluta</name>
    <dbReference type="NCBI Taxonomy" id="54673"/>
    <lineage>
        <taxon>Eukaryota</taxon>
        <taxon>Fungi</taxon>
        <taxon>Dikarya</taxon>
        <taxon>Ascomycota</taxon>
        <taxon>Pezizomycotina</taxon>
        <taxon>Leotiomycetes</taxon>
        <taxon>Helotiales</taxon>
        <taxon>Sclerotiniaceae</taxon>
        <taxon>Botryotinia</taxon>
    </lineage>
</organism>